<dbReference type="SUPFAM" id="SSF53328">
    <property type="entry name" value="Formyltransferase"/>
    <property type="match status" value="1"/>
</dbReference>
<evidence type="ECO:0000256" key="3">
    <source>
        <dbReference type="ARBA" id="ARBA00022755"/>
    </source>
</evidence>
<comment type="similarity">
    <text evidence="4">Belongs to the GART family.</text>
</comment>
<dbReference type="HAMAP" id="MF_01930">
    <property type="entry name" value="PurN"/>
    <property type="match status" value="1"/>
</dbReference>
<dbReference type="GO" id="GO:0004644">
    <property type="term" value="F:phosphoribosylglycinamide formyltransferase activity"/>
    <property type="evidence" value="ECO:0007669"/>
    <property type="project" value="UniProtKB-UniRule"/>
</dbReference>
<feature type="domain" description="Formyl transferase N-terminal" evidence="6">
    <location>
        <begin position="6"/>
        <end position="185"/>
    </location>
</feature>
<dbReference type="PANTHER" id="PTHR43369:SF2">
    <property type="entry name" value="PHOSPHORIBOSYLGLYCINAMIDE FORMYLTRANSFERASE"/>
    <property type="match status" value="1"/>
</dbReference>
<protein>
    <recommendedName>
        <fullName evidence="4">Phosphoribosylglycinamide formyltransferase</fullName>
        <ecNumber evidence="4">2.1.2.2</ecNumber>
    </recommendedName>
    <alternativeName>
        <fullName evidence="4">5'-phosphoribosylglycinamide transformylase</fullName>
    </alternativeName>
    <alternativeName>
        <fullName evidence="4">GAR transformylase</fullName>
        <shortName evidence="4">GART</shortName>
    </alternativeName>
</protein>
<dbReference type="GO" id="GO:0006189">
    <property type="term" value="P:'de novo' IMP biosynthetic process"/>
    <property type="evidence" value="ECO:0007669"/>
    <property type="project" value="UniProtKB-UniRule"/>
</dbReference>
<dbReference type="RefSeq" id="WP_126703724.1">
    <property type="nucleotide sequence ID" value="NZ_CP034593.1"/>
</dbReference>
<gene>
    <name evidence="4" type="primary">purN</name>
    <name evidence="7" type="ORF">EJ997_05790</name>
</gene>
<keyword evidence="2 4" id="KW-0808">Transferase</keyword>
<reference evidence="7 8" key="1">
    <citation type="submission" date="2018-12" db="EMBL/GenBank/DDBJ databases">
        <title>Complete genome sequence of Flaviflexus sp. H23T48.</title>
        <authorList>
            <person name="Bae J.-W."/>
            <person name="Lee J.-Y."/>
        </authorList>
    </citation>
    <scope>NUCLEOTIDE SEQUENCE [LARGE SCALE GENOMIC DNA]</scope>
    <source>
        <strain evidence="7 8">H23T48</strain>
    </source>
</reference>
<feature type="binding site" evidence="4">
    <location>
        <position position="68"/>
    </location>
    <ligand>
        <name>(6R)-10-formyltetrahydrofolate</name>
        <dbReference type="ChEBI" id="CHEBI:195366"/>
    </ligand>
</feature>
<dbReference type="InterPro" id="IPR004607">
    <property type="entry name" value="GART"/>
</dbReference>
<dbReference type="EC" id="2.1.2.2" evidence="4"/>
<feature type="region of interest" description="Disordered" evidence="5">
    <location>
        <begin position="204"/>
        <end position="223"/>
    </location>
</feature>
<evidence type="ECO:0000256" key="1">
    <source>
        <dbReference type="ARBA" id="ARBA00005054"/>
    </source>
</evidence>
<accession>A0A3Q9G1N9</accession>
<feature type="active site" description="Proton donor" evidence="4">
    <location>
        <position position="112"/>
    </location>
</feature>
<dbReference type="Gene3D" id="3.40.50.170">
    <property type="entry name" value="Formyl transferase, N-terminal domain"/>
    <property type="match status" value="1"/>
</dbReference>
<feature type="binding site" evidence="4">
    <location>
        <position position="110"/>
    </location>
    <ligand>
        <name>(6R)-10-formyltetrahydrofolate</name>
        <dbReference type="ChEBI" id="CHEBI:195366"/>
    </ligand>
</feature>
<comment type="pathway">
    <text evidence="1 4">Purine metabolism; IMP biosynthesis via de novo pathway; N(2)-formyl-N(1)-(5-phospho-D-ribosyl)glycinamide from N(1)-(5-phospho-D-ribosyl)glycinamide (10-formyl THF route): step 1/1.</text>
</comment>
<evidence type="ECO:0000256" key="5">
    <source>
        <dbReference type="SAM" id="MobiDB-lite"/>
    </source>
</evidence>
<comment type="catalytic activity">
    <reaction evidence="4">
        <text>N(1)-(5-phospho-beta-D-ribosyl)glycinamide + (6R)-10-formyltetrahydrofolate = N(2)-formyl-N(1)-(5-phospho-beta-D-ribosyl)glycinamide + (6S)-5,6,7,8-tetrahydrofolate + H(+)</text>
        <dbReference type="Rhea" id="RHEA:15053"/>
        <dbReference type="ChEBI" id="CHEBI:15378"/>
        <dbReference type="ChEBI" id="CHEBI:57453"/>
        <dbReference type="ChEBI" id="CHEBI:143788"/>
        <dbReference type="ChEBI" id="CHEBI:147286"/>
        <dbReference type="ChEBI" id="CHEBI:195366"/>
        <dbReference type="EC" id="2.1.2.2"/>
    </reaction>
</comment>
<dbReference type="CDD" id="cd08645">
    <property type="entry name" value="FMT_core_GART"/>
    <property type="match status" value="1"/>
</dbReference>
<name>A0A3Q9G1N9_9ACTO</name>
<dbReference type="NCBIfam" id="TIGR00639">
    <property type="entry name" value="PurN"/>
    <property type="match status" value="1"/>
</dbReference>
<dbReference type="OrthoDB" id="9806170at2"/>
<dbReference type="InterPro" id="IPR036477">
    <property type="entry name" value="Formyl_transf_N_sf"/>
</dbReference>
<dbReference type="UniPathway" id="UPA00074">
    <property type="reaction ID" value="UER00126"/>
</dbReference>
<sequence>MTNRARLAVLISGGGSNLAALMEACEDPAYGANVVLVVADRDGCGGVEIAKDVGIDTAVLKVSDYAERNEWDRALAARLSEAQPDLVVSAGFLKMLGSATLAAFPGRIINTHNSLLPAFPGIHGPADALAYGVKIAGATLFIVDDGMDTGQILAQCAVPVLDGDTEETLLERIKVAERAQLVQTVGAMVRDGWRISGRRAILNSPADDPGTLNGQPGLSIPVE</sequence>
<keyword evidence="3 4" id="KW-0658">Purine biosynthesis</keyword>
<dbReference type="InterPro" id="IPR002376">
    <property type="entry name" value="Formyl_transf_N"/>
</dbReference>
<dbReference type="Pfam" id="PF00551">
    <property type="entry name" value="Formyl_trans_N"/>
    <property type="match status" value="1"/>
</dbReference>
<keyword evidence="8" id="KW-1185">Reference proteome</keyword>
<feature type="binding site" evidence="4">
    <location>
        <begin position="15"/>
        <end position="17"/>
    </location>
    <ligand>
        <name>N(1)-(5-phospho-beta-D-ribosyl)glycinamide</name>
        <dbReference type="ChEBI" id="CHEBI:143788"/>
    </ligand>
</feature>
<evidence type="ECO:0000259" key="6">
    <source>
        <dbReference type="Pfam" id="PF00551"/>
    </source>
</evidence>
<evidence type="ECO:0000256" key="2">
    <source>
        <dbReference type="ARBA" id="ARBA00022679"/>
    </source>
</evidence>
<dbReference type="AlphaFoldDB" id="A0A3Q9G1N9"/>
<comment type="function">
    <text evidence="4">Catalyzes the transfer of a formyl group from 10-formyltetrahydrofolate to 5-phospho-ribosyl-glycinamide (GAR), producing 5-phospho-ribosyl-N-formylglycinamide (FGAR) and tetrahydrofolate.</text>
</comment>
<dbReference type="EMBL" id="CP034593">
    <property type="protein sequence ID" value="AZQ76918.1"/>
    <property type="molecule type" value="Genomic_DNA"/>
</dbReference>
<dbReference type="Proteomes" id="UP000280344">
    <property type="component" value="Chromosome"/>
</dbReference>
<evidence type="ECO:0000313" key="7">
    <source>
        <dbReference type="EMBL" id="AZQ76918.1"/>
    </source>
</evidence>
<comment type="caution">
    <text evidence="4">Lacks conserved residue(s) required for the propagation of feature annotation.</text>
</comment>
<evidence type="ECO:0000256" key="4">
    <source>
        <dbReference type="HAMAP-Rule" id="MF_01930"/>
    </source>
</evidence>
<dbReference type="GO" id="GO:0005829">
    <property type="term" value="C:cytosol"/>
    <property type="evidence" value="ECO:0007669"/>
    <property type="project" value="TreeGrafter"/>
</dbReference>
<proteinExistence type="inferred from homology"/>
<organism evidence="7 8">
    <name type="scientific">Flaviflexus ciconiae</name>
    <dbReference type="NCBI Taxonomy" id="2496867"/>
    <lineage>
        <taxon>Bacteria</taxon>
        <taxon>Bacillati</taxon>
        <taxon>Actinomycetota</taxon>
        <taxon>Actinomycetes</taxon>
        <taxon>Actinomycetales</taxon>
        <taxon>Actinomycetaceae</taxon>
        <taxon>Flaviflexus</taxon>
    </lineage>
</organism>
<evidence type="ECO:0000313" key="8">
    <source>
        <dbReference type="Proteomes" id="UP000280344"/>
    </source>
</evidence>
<feature type="site" description="Raises pKa of active site His" evidence="4">
    <location>
        <position position="148"/>
    </location>
</feature>
<dbReference type="KEGG" id="flh:EJ997_05790"/>
<dbReference type="PANTHER" id="PTHR43369">
    <property type="entry name" value="PHOSPHORIBOSYLGLYCINAMIDE FORMYLTRANSFERASE"/>
    <property type="match status" value="1"/>
</dbReference>